<dbReference type="AlphaFoldDB" id="A0A8K0HJY8"/>
<feature type="region of interest" description="Disordered" evidence="1">
    <location>
        <begin position="66"/>
        <end position="85"/>
    </location>
</feature>
<reference evidence="2" key="1">
    <citation type="submission" date="2020-03" db="EMBL/GenBank/DDBJ databases">
        <title>A high-quality chromosome-level genome assembly of a woody plant with both climbing and erect habits, Rhamnella rubrinervis.</title>
        <authorList>
            <person name="Lu Z."/>
            <person name="Yang Y."/>
            <person name="Zhu X."/>
            <person name="Sun Y."/>
        </authorList>
    </citation>
    <scope>NUCLEOTIDE SEQUENCE</scope>
    <source>
        <strain evidence="2">BYM</strain>
        <tissue evidence="2">Leaf</tissue>
    </source>
</reference>
<keyword evidence="3" id="KW-1185">Reference proteome</keyword>
<proteinExistence type="predicted"/>
<organism evidence="2 3">
    <name type="scientific">Rhamnella rubrinervis</name>
    <dbReference type="NCBI Taxonomy" id="2594499"/>
    <lineage>
        <taxon>Eukaryota</taxon>
        <taxon>Viridiplantae</taxon>
        <taxon>Streptophyta</taxon>
        <taxon>Embryophyta</taxon>
        <taxon>Tracheophyta</taxon>
        <taxon>Spermatophyta</taxon>
        <taxon>Magnoliopsida</taxon>
        <taxon>eudicotyledons</taxon>
        <taxon>Gunneridae</taxon>
        <taxon>Pentapetalae</taxon>
        <taxon>rosids</taxon>
        <taxon>fabids</taxon>
        <taxon>Rosales</taxon>
        <taxon>Rhamnaceae</taxon>
        <taxon>rhamnoid group</taxon>
        <taxon>Rhamneae</taxon>
        <taxon>Rhamnella</taxon>
    </lineage>
</organism>
<protein>
    <submittedName>
        <fullName evidence="2">Uncharacterized protein</fullName>
    </submittedName>
</protein>
<name>A0A8K0HJY8_9ROSA</name>
<feature type="compositionally biased region" description="Acidic residues" evidence="1">
    <location>
        <begin position="21"/>
        <end position="39"/>
    </location>
</feature>
<feature type="region of interest" description="Disordered" evidence="1">
    <location>
        <begin position="1"/>
        <end position="46"/>
    </location>
</feature>
<comment type="caution">
    <text evidence="2">The sequence shown here is derived from an EMBL/GenBank/DDBJ whole genome shotgun (WGS) entry which is preliminary data.</text>
</comment>
<dbReference type="Proteomes" id="UP000796880">
    <property type="component" value="Unassembled WGS sequence"/>
</dbReference>
<gene>
    <name evidence="2" type="ORF">FNV43_RR04034</name>
</gene>
<dbReference type="EMBL" id="VOIH02000002">
    <property type="protein sequence ID" value="KAF3453594.1"/>
    <property type="molecule type" value="Genomic_DNA"/>
</dbReference>
<evidence type="ECO:0000313" key="2">
    <source>
        <dbReference type="EMBL" id="KAF3453594.1"/>
    </source>
</evidence>
<evidence type="ECO:0000256" key="1">
    <source>
        <dbReference type="SAM" id="MobiDB-lite"/>
    </source>
</evidence>
<accession>A0A8K0HJY8</accession>
<sequence>MASEQEISHASRMHYNLTDSDFSEEEETKEEEEDEDDNGSENSVDGVCKSFYYMCGSRRRNKGWSLGQVLDPRANGYKNGTECSS</sequence>
<evidence type="ECO:0000313" key="3">
    <source>
        <dbReference type="Proteomes" id="UP000796880"/>
    </source>
</evidence>